<reference evidence="4" key="1">
    <citation type="journal article" date="2021" name="Nat. Commun.">
        <title>Genetic determinants of endophytism in the Arabidopsis root mycobiome.</title>
        <authorList>
            <person name="Mesny F."/>
            <person name="Miyauchi S."/>
            <person name="Thiergart T."/>
            <person name="Pickel B."/>
            <person name="Atanasova L."/>
            <person name="Karlsson M."/>
            <person name="Huettel B."/>
            <person name="Barry K.W."/>
            <person name="Haridas S."/>
            <person name="Chen C."/>
            <person name="Bauer D."/>
            <person name="Andreopoulos W."/>
            <person name="Pangilinan J."/>
            <person name="LaButti K."/>
            <person name="Riley R."/>
            <person name="Lipzen A."/>
            <person name="Clum A."/>
            <person name="Drula E."/>
            <person name="Henrissat B."/>
            <person name="Kohler A."/>
            <person name="Grigoriev I.V."/>
            <person name="Martin F.M."/>
            <person name="Hacquard S."/>
        </authorList>
    </citation>
    <scope>NUCLEOTIDE SEQUENCE</scope>
    <source>
        <strain evidence="4">MPI-CAGE-CH-0230</strain>
    </source>
</reference>
<comment type="caution">
    <text evidence="4">The sequence shown here is derived from an EMBL/GenBank/DDBJ whole genome shotgun (WGS) entry which is preliminary data.</text>
</comment>
<dbReference type="SMART" id="SM00066">
    <property type="entry name" value="GAL4"/>
    <property type="match status" value="1"/>
</dbReference>
<dbReference type="CDD" id="cd00067">
    <property type="entry name" value="GAL4"/>
    <property type="match status" value="1"/>
</dbReference>
<dbReference type="SUPFAM" id="SSF57701">
    <property type="entry name" value="Zn2/Cys6 DNA-binding domain"/>
    <property type="match status" value="1"/>
</dbReference>
<accession>A0A9P9BSH2</accession>
<name>A0A9P9BSH2_9PEZI</name>
<evidence type="ECO:0000313" key="5">
    <source>
        <dbReference type="Proteomes" id="UP000756346"/>
    </source>
</evidence>
<dbReference type="InterPro" id="IPR036864">
    <property type="entry name" value="Zn2-C6_fun-type_DNA-bd_sf"/>
</dbReference>
<evidence type="ECO:0000256" key="1">
    <source>
        <dbReference type="ARBA" id="ARBA00023242"/>
    </source>
</evidence>
<dbReference type="InterPro" id="IPR001138">
    <property type="entry name" value="Zn2Cys6_DnaBD"/>
</dbReference>
<dbReference type="GO" id="GO:0000976">
    <property type="term" value="F:transcription cis-regulatory region binding"/>
    <property type="evidence" value="ECO:0007669"/>
    <property type="project" value="TreeGrafter"/>
</dbReference>
<feature type="compositionally biased region" description="Polar residues" evidence="2">
    <location>
        <begin position="75"/>
        <end position="91"/>
    </location>
</feature>
<dbReference type="PROSITE" id="PS50048">
    <property type="entry name" value="ZN2_CY6_FUNGAL_2"/>
    <property type="match status" value="1"/>
</dbReference>
<dbReference type="EMBL" id="JAGTJQ010000003">
    <property type="protein sequence ID" value="KAH7034574.1"/>
    <property type="molecule type" value="Genomic_DNA"/>
</dbReference>
<dbReference type="Proteomes" id="UP000756346">
    <property type="component" value="Unassembled WGS sequence"/>
</dbReference>
<dbReference type="PROSITE" id="PS00463">
    <property type="entry name" value="ZN2_CY6_FUNGAL_1"/>
    <property type="match status" value="1"/>
</dbReference>
<protein>
    <recommendedName>
        <fullName evidence="3">Zn(2)-C6 fungal-type domain-containing protein</fullName>
    </recommendedName>
</protein>
<gene>
    <name evidence="4" type="ORF">B0I36DRAFT_360085</name>
</gene>
<feature type="domain" description="Zn(2)-C6 fungal-type" evidence="3">
    <location>
        <begin position="9"/>
        <end position="39"/>
    </location>
</feature>
<feature type="compositionally biased region" description="Polar residues" evidence="2">
    <location>
        <begin position="106"/>
        <end position="127"/>
    </location>
</feature>
<feature type="region of interest" description="Disordered" evidence="2">
    <location>
        <begin position="73"/>
        <end position="158"/>
    </location>
</feature>
<dbReference type="GO" id="GO:0000981">
    <property type="term" value="F:DNA-binding transcription factor activity, RNA polymerase II-specific"/>
    <property type="evidence" value="ECO:0007669"/>
    <property type="project" value="InterPro"/>
</dbReference>
<dbReference type="Gene3D" id="4.10.240.10">
    <property type="entry name" value="Zn(2)-C6 fungal-type DNA-binding domain"/>
    <property type="match status" value="1"/>
</dbReference>
<sequence length="620" mass="68018">MATKRVRTGCLKCRVRRRKCDEGKPKCQRCISGGFECQYGTRLSFLAKNSFTLDDPTSPTRSTPRSGYRKVQFVNAGTPSPNDASASSSLPGSDPPVPMQIVIEPGQSQDMPTQTLPHEASNAQPPANSLAEPSHGSSPKDSMVSRLMPPPQAPPLSHIEQQLSDPAFNVSFGTHDLESNTSGRYQDALDALLSLGADEVDGSSAVLQARQPYAQYSPVLFKPSPQTPDDIDREHRLQQLILSGELKGAVSEPSLGNTVSEERVLVLLKHWRYEVAPWLDLFDLGHGFGIYVSLLASHSKIVLDALVALSSASQDKHFGNAASSHSDDHIIPQAENSTTSVLRNGFDMSSQVKLLCIVLRSTRSVYRDSSSSGAALATVLDRYRLESSMTMVGTLGFQLLLRIELAAALIDERALPVSLYDLGVMPTPWHKSRLAQEVFATSMQALIYCIRALALAFGEVPVATPGDMVGAWLALIDDLNDWYLARTEEFQSLIETSDSDDGLPTILFTSGAGGFANQMYHTAMLLLLRHKPRTVQLTRHLKPSAASFLWHARRICGIALNNDLRECWDPCLVSSLVLAAKRMSHEDQHRTILNGLRRIGSLTKWDVSRYETILQAEWGS</sequence>
<dbReference type="PANTHER" id="PTHR37534">
    <property type="entry name" value="TRANSCRIPTIONAL ACTIVATOR PROTEIN UGA3"/>
    <property type="match status" value="1"/>
</dbReference>
<proteinExistence type="predicted"/>
<dbReference type="PANTHER" id="PTHR37534:SF2">
    <property type="entry name" value="N-ACETYLTRANSFERASE DOMAIN-CONTAINING PROTEIN"/>
    <property type="match status" value="1"/>
</dbReference>
<dbReference type="OrthoDB" id="4475584at2759"/>
<keyword evidence="1" id="KW-0539">Nucleus</keyword>
<dbReference type="GO" id="GO:0005634">
    <property type="term" value="C:nucleus"/>
    <property type="evidence" value="ECO:0007669"/>
    <property type="project" value="TreeGrafter"/>
</dbReference>
<evidence type="ECO:0000259" key="3">
    <source>
        <dbReference type="PROSITE" id="PS50048"/>
    </source>
</evidence>
<evidence type="ECO:0000256" key="2">
    <source>
        <dbReference type="SAM" id="MobiDB-lite"/>
    </source>
</evidence>
<dbReference type="RefSeq" id="XP_046014667.1">
    <property type="nucleotide sequence ID" value="XM_046158240.1"/>
</dbReference>
<dbReference type="GeneID" id="70187786"/>
<dbReference type="AlphaFoldDB" id="A0A9P9BSH2"/>
<dbReference type="GO" id="GO:0045944">
    <property type="term" value="P:positive regulation of transcription by RNA polymerase II"/>
    <property type="evidence" value="ECO:0007669"/>
    <property type="project" value="TreeGrafter"/>
</dbReference>
<dbReference type="GO" id="GO:0008270">
    <property type="term" value="F:zinc ion binding"/>
    <property type="evidence" value="ECO:0007669"/>
    <property type="project" value="InterPro"/>
</dbReference>
<dbReference type="Pfam" id="PF00172">
    <property type="entry name" value="Zn_clus"/>
    <property type="match status" value="1"/>
</dbReference>
<keyword evidence="5" id="KW-1185">Reference proteome</keyword>
<organism evidence="4 5">
    <name type="scientific">Microdochium trichocladiopsis</name>
    <dbReference type="NCBI Taxonomy" id="1682393"/>
    <lineage>
        <taxon>Eukaryota</taxon>
        <taxon>Fungi</taxon>
        <taxon>Dikarya</taxon>
        <taxon>Ascomycota</taxon>
        <taxon>Pezizomycotina</taxon>
        <taxon>Sordariomycetes</taxon>
        <taxon>Xylariomycetidae</taxon>
        <taxon>Xylariales</taxon>
        <taxon>Microdochiaceae</taxon>
        <taxon>Microdochium</taxon>
    </lineage>
</organism>
<evidence type="ECO:0000313" key="4">
    <source>
        <dbReference type="EMBL" id="KAH7034574.1"/>
    </source>
</evidence>